<keyword evidence="1" id="KW-0812">Transmembrane</keyword>
<proteinExistence type="predicted"/>
<name>A0ABD2ACD3_VESSQ</name>
<evidence type="ECO:0000313" key="2">
    <source>
        <dbReference type="EMBL" id="KAL2718185.1"/>
    </source>
</evidence>
<organism evidence="2 3">
    <name type="scientific">Vespula squamosa</name>
    <name type="common">Southern yellow jacket</name>
    <name type="synonym">Wasp</name>
    <dbReference type="NCBI Taxonomy" id="30214"/>
    <lineage>
        <taxon>Eukaryota</taxon>
        <taxon>Metazoa</taxon>
        <taxon>Ecdysozoa</taxon>
        <taxon>Arthropoda</taxon>
        <taxon>Hexapoda</taxon>
        <taxon>Insecta</taxon>
        <taxon>Pterygota</taxon>
        <taxon>Neoptera</taxon>
        <taxon>Endopterygota</taxon>
        <taxon>Hymenoptera</taxon>
        <taxon>Apocrita</taxon>
        <taxon>Aculeata</taxon>
        <taxon>Vespoidea</taxon>
        <taxon>Vespidae</taxon>
        <taxon>Vespinae</taxon>
        <taxon>Vespula</taxon>
    </lineage>
</organism>
<sequence length="114" mass="14126">MYFSITEAYYTYVISDINSIHDFGFCIVYFKDIIEQNSYKLLTYSSCAHTQLYYSFAVYECTYVDFMKNHKLRFPAKWYKCIFYLDWALYIYMMFVIIIFEIWLYIFSEKIIRM</sequence>
<feature type="transmembrane region" description="Helical" evidence="1">
    <location>
        <begin position="87"/>
        <end position="107"/>
    </location>
</feature>
<keyword evidence="3" id="KW-1185">Reference proteome</keyword>
<protein>
    <submittedName>
        <fullName evidence="2">Uncharacterized protein</fullName>
    </submittedName>
</protein>
<accession>A0ABD2ACD3</accession>
<dbReference type="AlphaFoldDB" id="A0ABD2ACD3"/>
<keyword evidence="1" id="KW-0472">Membrane</keyword>
<evidence type="ECO:0000256" key="1">
    <source>
        <dbReference type="SAM" id="Phobius"/>
    </source>
</evidence>
<dbReference type="EMBL" id="JAUDFV010000152">
    <property type="protein sequence ID" value="KAL2718185.1"/>
    <property type="molecule type" value="Genomic_DNA"/>
</dbReference>
<dbReference type="Proteomes" id="UP001607302">
    <property type="component" value="Unassembled WGS sequence"/>
</dbReference>
<gene>
    <name evidence="2" type="ORF">V1478_012061</name>
</gene>
<comment type="caution">
    <text evidence="2">The sequence shown here is derived from an EMBL/GenBank/DDBJ whole genome shotgun (WGS) entry which is preliminary data.</text>
</comment>
<keyword evidence="1" id="KW-1133">Transmembrane helix</keyword>
<reference evidence="2 3" key="1">
    <citation type="journal article" date="2024" name="Ann. Entomol. Soc. Am.">
        <title>Genomic analyses of the southern and eastern yellowjacket wasps (Hymenoptera: Vespidae) reveal evolutionary signatures of social life.</title>
        <authorList>
            <person name="Catto M.A."/>
            <person name="Caine P.B."/>
            <person name="Orr S.E."/>
            <person name="Hunt B.G."/>
            <person name="Goodisman M.A.D."/>
        </authorList>
    </citation>
    <scope>NUCLEOTIDE SEQUENCE [LARGE SCALE GENOMIC DNA]</scope>
    <source>
        <strain evidence="2">233</strain>
        <tissue evidence="2">Head and thorax</tissue>
    </source>
</reference>
<evidence type="ECO:0000313" key="3">
    <source>
        <dbReference type="Proteomes" id="UP001607302"/>
    </source>
</evidence>